<keyword evidence="1" id="KW-0285">Flavoprotein</keyword>
<dbReference type="Proteomes" id="UP000696280">
    <property type="component" value="Unassembled WGS sequence"/>
</dbReference>
<feature type="non-terminal residue" evidence="6">
    <location>
        <position position="1"/>
    </location>
</feature>
<evidence type="ECO:0000313" key="7">
    <source>
        <dbReference type="Proteomes" id="UP000696280"/>
    </source>
</evidence>
<feature type="domain" description="FAD-binding" evidence="5">
    <location>
        <begin position="8"/>
        <end position="339"/>
    </location>
</feature>
<dbReference type="AlphaFoldDB" id="A0A9N9KT43"/>
<evidence type="ECO:0000256" key="3">
    <source>
        <dbReference type="ARBA" id="ARBA00023002"/>
    </source>
</evidence>
<evidence type="ECO:0000313" key="6">
    <source>
        <dbReference type="EMBL" id="CAG8952213.1"/>
    </source>
</evidence>
<dbReference type="OrthoDB" id="10016252at2759"/>
<dbReference type="Pfam" id="PF01494">
    <property type="entry name" value="FAD_binding_3"/>
    <property type="match status" value="1"/>
</dbReference>
<keyword evidence="3" id="KW-0560">Oxidoreductase</keyword>
<dbReference type="GO" id="GO:0071949">
    <property type="term" value="F:FAD binding"/>
    <property type="evidence" value="ECO:0007669"/>
    <property type="project" value="InterPro"/>
</dbReference>
<keyword evidence="7" id="KW-1185">Reference proteome</keyword>
<dbReference type="PRINTS" id="PR00420">
    <property type="entry name" value="RNGMNOXGNASE"/>
</dbReference>
<proteinExistence type="predicted"/>
<organism evidence="6 7">
    <name type="scientific">Hymenoscyphus fraxineus</name>
    <dbReference type="NCBI Taxonomy" id="746836"/>
    <lineage>
        <taxon>Eukaryota</taxon>
        <taxon>Fungi</taxon>
        <taxon>Dikarya</taxon>
        <taxon>Ascomycota</taxon>
        <taxon>Pezizomycotina</taxon>
        <taxon>Leotiomycetes</taxon>
        <taxon>Helotiales</taxon>
        <taxon>Helotiaceae</taxon>
        <taxon>Hymenoscyphus</taxon>
    </lineage>
</organism>
<evidence type="ECO:0000259" key="5">
    <source>
        <dbReference type="Pfam" id="PF01494"/>
    </source>
</evidence>
<evidence type="ECO:0000256" key="2">
    <source>
        <dbReference type="ARBA" id="ARBA00022827"/>
    </source>
</evidence>
<dbReference type="SUPFAM" id="SSF51905">
    <property type="entry name" value="FAD/NAD(P)-binding domain"/>
    <property type="match status" value="1"/>
</dbReference>
<dbReference type="InterPro" id="IPR050631">
    <property type="entry name" value="PheA/TfdB_FAD_monoxygenase"/>
</dbReference>
<dbReference type="Gene3D" id="3.30.70.2450">
    <property type="match status" value="1"/>
</dbReference>
<protein>
    <recommendedName>
        <fullName evidence="5">FAD-binding domain-containing protein</fullName>
    </recommendedName>
</protein>
<evidence type="ECO:0000256" key="4">
    <source>
        <dbReference type="ARBA" id="ARBA00023027"/>
    </source>
</evidence>
<gene>
    <name evidence="6" type="ORF">HYFRA_00000953</name>
</gene>
<keyword evidence="4" id="KW-0520">NAD</keyword>
<dbReference type="EMBL" id="CAJVRL010000045">
    <property type="protein sequence ID" value="CAG8952213.1"/>
    <property type="molecule type" value="Genomic_DNA"/>
</dbReference>
<comment type="caution">
    <text evidence="6">The sequence shown here is derived from an EMBL/GenBank/DDBJ whole genome shotgun (WGS) entry which is preliminary data.</text>
</comment>
<evidence type="ECO:0000256" key="1">
    <source>
        <dbReference type="ARBA" id="ARBA00022630"/>
    </source>
</evidence>
<dbReference type="PANTHER" id="PTHR43476:SF4">
    <property type="entry name" value="BLR0106 PROTEIN"/>
    <property type="match status" value="1"/>
</dbReference>
<dbReference type="InterPro" id="IPR002938">
    <property type="entry name" value="FAD-bd"/>
</dbReference>
<accession>A0A9N9KT43</accession>
<keyword evidence="2" id="KW-0274">FAD</keyword>
<dbReference type="PANTHER" id="PTHR43476">
    <property type="entry name" value="3-(3-HYDROXY-PHENYL)PROPIONATE/3-HYDROXYCINNAMIC ACID HYDROXYLASE"/>
    <property type="match status" value="1"/>
</dbReference>
<reference evidence="6" key="1">
    <citation type="submission" date="2021-07" db="EMBL/GenBank/DDBJ databases">
        <authorList>
            <person name="Durling M."/>
        </authorList>
    </citation>
    <scope>NUCLEOTIDE SEQUENCE</scope>
</reference>
<dbReference type="Gene3D" id="3.50.50.60">
    <property type="entry name" value="FAD/NAD(P)-binding domain"/>
    <property type="match status" value="1"/>
</dbReference>
<name>A0A9N9KT43_9HELO</name>
<dbReference type="InterPro" id="IPR036188">
    <property type="entry name" value="FAD/NAD-bd_sf"/>
</dbReference>
<sequence>MAANTISKIIIVGAGPSGLLLGILLSKAKIQVTLLDQASALDTNPRAAHCAHSSVRELRRAGVLEKVQAEGFCPTGVCWRNTNGEILGGIHVDLSNEDSTVCLPLDLFDGILLREFEGQGCAEMLWNHKVVGVEQSEGKARVRVRTREGEKMLGADYVVGCDGANSTVRKCLYGDEFPGITLESQIIATNVYYDFAQFDYCDSQFILDPKDWFMAARITRDGMWRVTYGDVPGLTTEKYLARLPMRYEQILPGKPKPGGYKLTNASPYKLHQRCVPKMRVGRILLAADAAHLCNPFGGMGLTGGIADITSLFDCLIALQNGLTDDSILDAYSEVRIQKWKEIINPSSLANFNRLWNENVAGERKAFFERCKAMEEDEGLRKSNMAVSIIWVLIHSCGYLLILRQNSYILNEDMTPYFRKP</sequence>
<dbReference type="GO" id="GO:0016491">
    <property type="term" value="F:oxidoreductase activity"/>
    <property type="evidence" value="ECO:0007669"/>
    <property type="project" value="UniProtKB-KW"/>
</dbReference>